<feature type="chain" id="PRO_5003395138" evidence="2">
    <location>
        <begin position="26"/>
        <end position="853"/>
    </location>
</feature>
<organism evidence="3 4">
    <name type="scientific">Trypanosoma vivax (strain Y486)</name>
    <dbReference type="NCBI Taxonomy" id="1055687"/>
    <lineage>
        <taxon>Eukaryota</taxon>
        <taxon>Discoba</taxon>
        <taxon>Euglenozoa</taxon>
        <taxon>Kinetoplastea</taxon>
        <taxon>Metakinetoplastina</taxon>
        <taxon>Trypanosomatida</taxon>
        <taxon>Trypanosomatidae</taxon>
        <taxon>Trypanosoma</taxon>
        <taxon>Duttonella</taxon>
    </lineage>
</organism>
<evidence type="ECO:0000256" key="1">
    <source>
        <dbReference type="SAM" id="Coils"/>
    </source>
</evidence>
<proteinExistence type="predicted"/>
<dbReference type="VEuPathDB" id="TriTrypDB:TvY486_0006050"/>
<accession>F9WKF0</accession>
<feature type="coiled-coil region" evidence="1">
    <location>
        <begin position="484"/>
        <end position="522"/>
    </location>
</feature>
<evidence type="ECO:0000313" key="4">
    <source>
        <dbReference type="Proteomes" id="UP000009027"/>
    </source>
</evidence>
<protein>
    <submittedName>
        <fullName evidence="3">Uncharacterized protein</fullName>
    </submittedName>
</protein>
<dbReference type="Proteomes" id="UP000009027">
    <property type="component" value="Unassembled WGS sequence"/>
</dbReference>
<name>F9WKF0_TRYVY</name>
<dbReference type="EMBL" id="CAEX01000121">
    <property type="protein sequence ID" value="CCD17970.1"/>
    <property type="molecule type" value="Genomic_DNA"/>
</dbReference>
<feature type="signal peptide" evidence="2">
    <location>
        <begin position="1"/>
        <end position="25"/>
    </location>
</feature>
<evidence type="ECO:0000256" key="2">
    <source>
        <dbReference type="SAM" id="SignalP"/>
    </source>
</evidence>
<reference evidence="3 4" key="1">
    <citation type="journal article" date="2012" name="Proc. Natl. Acad. Sci. U.S.A.">
        <title>Antigenic diversity is generated by distinct evolutionary mechanisms in African trypanosome species.</title>
        <authorList>
            <person name="Jackson A.P."/>
            <person name="Berry A."/>
            <person name="Aslett M."/>
            <person name="Allison H.C."/>
            <person name="Burton P."/>
            <person name="Vavrova-Anderson J."/>
            <person name="Brown R."/>
            <person name="Browne H."/>
            <person name="Corton N."/>
            <person name="Hauser H."/>
            <person name="Gamble J."/>
            <person name="Gilderthorp R."/>
            <person name="Marcello L."/>
            <person name="McQuillan J."/>
            <person name="Otto T.D."/>
            <person name="Quail M.A."/>
            <person name="Sanders M.J."/>
            <person name="van Tonder A."/>
            <person name="Ginger M.L."/>
            <person name="Field M.C."/>
            <person name="Barry J.D."/>
            <person name="Hertz-Fowler C."/>
            <person name="Berriman M."/>
        </authorList>
    </citation>
    <scope>NUCLEOTIDE SEQUENCE</scope>
    <source>
        <strain evidence="3 4">Y486</strain>
    </source>
</reference>
<keyword evidence="1" id="KW-0175">Coiled coil</keyword>
<sequence>MKKNSPLLNALPLLTILWFAAVCRASVSHGDPEPWKTEQKKRENALLCGAADLYVEWNVTFGALQKRAEKVNATATKILRNLELYKSSTGVKHNTSVAIETLKNVVGNTSVALHTSREFMNGIERDFFNAFEAVKDNPNMFTFGYSNWNVHGKRESEILGFFKNITKLFTECKTNRTGRNVTIDLLKQKVMNEVDNETTNLTKWEAEQRDKWNATLTNVTTWLKHMQNYTYNHSTDGPKRTVNIWTYNVTAWDTIKKDCHRVAYNCSNNSTVPNIVNLSRLNILRHLQDITNQSTANNSLKENGCEGGHELFQSTVSAGFSEVEKNESKLEEMCKKLNETLQNPTCTANRTSIEWMRHRFNVAVPKIAESLSKSLVQLMDAEKLVMGTFADLFTSRREALCNETRIVSEMSASFEAANTSVNVLLDSSGRNITEARSKSRAALELLSEAQTFINTASTNSSEMKSADVVIKVGESVPNDLKSAGQELINKAESSREDLKKVQQELKAALENKRIQLETVRKNFSDALTRAENGLVHNDNACNASNFVSPSVTVYVADDVFTQLLAVKFSVDSPHDVGLPEHCDGELKPLHKLVKSICGRFNAARNNTFQALQQAIVAEEKAKEAYRMARDIFKKELEKQKTNLCDTVKQLTEISGTMEMLQKDVGITRESAGAHWRRAVVASQVAEEAATRAVAAEPHASEAATHYQMTSEAVWAVRIDANRLGKNATFSLRNNRERIRRINSIFTAAIKAISNQQCKTEDDVCKSALDCNVTLGLESLHRIQNLTVLMNVTDEKEKLKRLVLAEKNVKELMRDVSRRASAAEAAAAAALKAAEGSECTPLYLQLLHVVDNFS</sequence>
<gene>
    <name evidence="3" type="ORF">TvY486_0006050</name>
</gene>
<dbReference type="AlphaFoldDB" id="F9WKF0"/>
<keyword evidence="2" id="KW-0732">Signal</keyword>
<evidence type="ECO:0000313" key="3">
    <source>
        <dbReference type="EMBL" id="CCD17970.1"/>
    </source>
</evidence>
<keyword evidence="4" id="KW-1185">Reference proteome</keyword>